<comment type="caution">
    <text evidence="1">The sequence shown here is derived from an EMBL/GenBank/DDBJ whole genome shotgun (WGS) entry which is preliminary data.</text>
</comment>
<evidence type="ECO:0000313" key="1">
    <source>
        <dbReference type="EMBL" id="KKL57063.1"/>
    </source>
</evidence>
<gene>
    <name evidence="1" type="ORF">LCGC14_2239110</name>
</gene>
<accession>A0A0F9D5P3</accession>
<organism evidence="1">
    <name type="scientific">marine sediment metagenome</name>
    <dbReference type="NCBI Taxonomy" id="412755"/>
    <lineage>
        <taxon>unclassified sequences</taxon>
        <taxon>metagenomes</taxon>
        <taxon>ecological metagenomes</taxon>
    </lineage>
</organism>
<dbReference type="AlphaFoldDB" id="A0A0F9D5P3"/>
<reference evidence="1" key="1">
    <citation type="journal article" date="2015" name="Nature">
        <title>Complex archaea that bridge the gap between prokaryotes and eukaryotes.</title>
        <authorList>
            <person name="Spang A."/>
            <person name="Saw J.H."/>
            <person name="Jorgensen S.L."/>
            <person name="Zaremba-Niedzwiedzka K."/>
            <person name="Martijn J."/>
            <person name="Lind A.E."/>
            <person name="van Eijk R."/>
            <person name="Schleper C."/>
            <person name="Guy L."/>
            <person name="Ettema T.J."/>
        </authorList>
    </citation>
    <scope>NUCLEOTIDE SEQUENCE</scope>
</reference>
<sequence length="65" mass="7350">MMSSRLKISTLKRYAKSGLLERLADEYGGIPVYMHSSSCRGYCDYACNGEHGERIASDIEELEEE</sequence>
<dbReference type="EMBL" id="LAZR01030291">
    <property type="protein sequence ID" value="KKL57063.1"/>
    <property type="molecule type" value="Genomic_DNA"/>
</dbReference>
<proteinExistence type="predicted"/>
<name>A0A0F9D5P3_9ZZZZ</name>
<protein>
    <submittedName>
        <fullName evidence="1">Uncharacterized protein</fullName>
    </submittedName>
</protein>